<dbReference type="EMBL" id="JAAATY010000012">
    <property type="protein sequence ID" value="NRN66968.1"/>
    <property type="molecule type" value="Genomic_DNA"/>
</dbReference>
<protein>
    <submittedName>
        <fullName evidence="2">Uncharacterized protein</fullName>
    </submittedName>
</protein>
<accession>A0ABX2F6H6</accession>
<keyword evidence="3" id="KW-1185">Reference proteome</keyword>
<dbReference type="Proteomes" id="UP000763557">
    <property type="component" value="Unassembled WGS sequence"/>
</dbReference>
<feature type="compositionally biased region" description="Low complexity" evidence="1">
    <location>
        <begin position="121"/>
        <end position="136"/>
    </location>
</feature>
<name>A0ABX2F6H6_9PSEU</name>
<dbReference type="RefSeq" id="WP_173133924.1">
    <property type="nucleotide sequence ID" value="NZ_CBCSGW010000001.1"/>
</dbReference>
<reference evidence="2 3" key="1">
    <citation type="submission" date="2020-01" db="EMBL/GenBank/DDBJ databases">
        <title>Kibdelosporangium persica a novel Actinomycetes from a hot desert in Iran.</title>
        <authorList>
            <person name="Safaei N."/>
            <person name="Zaburannyi N."/>
            <person name="Mueller R."/>
            <person name="Wink J."/>
        </authorList>
    </citation>
    <scope>NUCLEOTIDE SEQUENCE [LARGE SCALE GENOMIC DNA]</scope>
    <source>
        <strain evidence="2 3">4NS15</strain>
    </source>
</reference>
<gene>
    <name evidence="2" type="ORF">GC106_42010</name>
</gene>
<comment type="caution">
    <text evidence="2">The sequence shown here is derived from an EMBL/GenBank/DDBJ whole genome shotgun (WGS) entry which is preliminary data.</text>
</comment>
<evidence type="ECO:0000313" key="2">
    <source>
        <dbReference type="EMBL" id="NRN66968.1"/>
    </source>
</evidence>
<sequence length="136" mass="14420">MTRHQARRRPAAIPGSRLHREVDEAVRKLQDIGHDDERTLRLVNDSLHGALAYTAALGETCQIASAVAAVRDAESHLDGADPEQARAALLKALQCLTDAAKAATQRRTAPSPRLGPDDHGAAAASTHRRTAATPPG</sequence>
<evidence type="ECO:0000256" key="1">
    <source>
        <dbReference type="SAM" id="MobiDB-lite"/>
    </source>
</evidence>
<proteinExistence type="predicted"/>
<organism evidence="2 3">
    <name type="scientific">Kibdelosporangium persicum</name>
    <dbReference type="NCBI Taxonomy" id="2698649"/>
    <lineage>
        <taxon>Bacteria</taxon>
        <taxon>Bacillati</taxon>
        <taxon>Actinomycetota</taxon>
        <taxon>Actinomycetes</taxon>
        <taxon>Pseudonocardiales</taxon>
        <taxon>Pseudonocardiaceae</taxon>
        <taxon>Kibdelosporangium</taxon>
    </lineage>
</organism>
<feature type="region of interest" description="Disordered" evidence="1">
    <location>
        <begin position="100"/>
        <end position="136"/>
    </location>
</feature>
<evidence type="ECO:0000313" key="3">
    <source>
        <dbReference type="Proteomes" id="UP000763557"/>
    </source>
</evidence>